<dbReference type="GO" id="GO:0003677">
    <property type="term" value="F:DNA binding"/>
    <property type="evidence" value="ECO:0007669"/>
    <property type="project" value="UniProtKB-KW"/>
</dbReference>
<keyword evidence="4" id="KW-0539">Nucleus</keyword>
<evidence type="ECO:0000313" key="7">
    <source>
        <dbReference type="EMBL" id="KAF0890107.1"/>
    </source>
</evidence>
<dbReference type="InterPro" id="IPR003441">
    <property type="entry name" value="NAC-dom"/>
</dbReference>
<keyword evidence="8" id="KW-1185">Reference proteome</keyword>
<dbReference type="Pfam" id="PF02365">
    <property type="entry name" value="NAM"/>
    <property type="match status" value="1"/>
</dbReference>
<comment type="caution">
    <text evidence="7">The sequence shown here is derived from an EMBL/GenBank/DDBJ whole genome shotgun (WGS) entry which is preliminary data.</text>
</comment>
<feature type="region of interest" description="Disordered" evidence="5">
    <location>
        <begin position="163"/>
        <end position="212"/>
    </location>
</feature>
<sequence length="317" mass="34077">MAQNYVRKMLNIGFRFNPSAEDLITFYLPRLIAGKPPKDTENFIHRADVYGGKPRDLAGEFAPVPRSENGSRFFFTTCKRQKGSSTRRERTAGDGTWVRQNSKEVKNTAGVKVGETQSFRFKKDGRYTDWLMEEHHCCLQQAVAGDEEPVICRMYVSPRASPDSAARQESAAFVEQEPGPAPRQEHVITPPATAKRPEPPVAEPPCAKKTRGAVSARPVAHQSCAGVAPPPLCAPRCPPSSPTPSSVPRCVAPAAASPGHADSSITTTAVCTATTGAIAANGPGDRCIPHATEQYTTATAAFLSASANRCTASSHYR</sequence>
<evidence type="ECO:0000256" key="3">
    <source>
        <dbReference type="ARBA" id="ARBA00023163"/>
    </source>
</evidence>
<keyword evidence="3" id="KW-0804">Transcription</keyword>
<evidence type="ECO:0000256" key="4">
    <source>
        <dbReference type="ARBA" id="ARBA00023242"/>
    </source>
</evidence>
<accession>A0A6G1BQS5</accession>
<evidence type="ECO:0000259" key="6">
    <source>
        <dbReference type="PROSITE" id="PS51005"/>
    </source>
</evidence>
<reference evidence="7 8" key="1">
    <citation type="submission" date="2019-11" db="EMBL/GenBank/DDBJ databases">
        <title>Whole genome sequence of Oryza granulata.</title>
        <authorList>
            <person name="Li W."/>
        </authorList>
    </citation>
    <scope>NUCLEOTIDE SEQUENCE [LARGE SCALE GENOMIC DNA]</scope>
    <source>
        <strain evidence="8">cv. Menghai</strain>
        <tissue evidence="7">Leaf</tissue>
    </source>
</reference>
<dbReference type="SUPFAM" id="SSF101941">
    <property type="entry name" value="NAC domain"/>
    <property type="match status" value="1"/>
</dbReference>
<dbReference type="EMBL" id="SPHZ02000012">
    <property type="protein sequence ID" value="KAF0890107.1"/>
    <property type="molecule type" value="Genomic_DNA"/>
</dbReference>
<dbReference type="InterPro" id="IPR036093">
    <property type="entry name" value="NAC_dom_sf"/>
</dbReference>
<dbReference type="AlphaFoldDB" id="A0A6G1BQS5"/>
<keyword evidence="2" id="KW-0238">DNA-binding</keyword>
<proteinExistence type="predicted"/>
<dbReference type="PANTHER" id="PTHR31719:SF43">
    <property type="entry name" value="NAC TRANSCRIPTION FACTOR 56"/>
    <property type="match status" value="1"/>
</dbReference>
<dbReference type="PROSITE" id="PS51005">
    <property type="entry name" value="NAC"/>
    <property type="match status" value="1"/>
</dbReference>
<evidence type="ECO:0000256" key="5">
    <source>
        <dbReference type="SAM" id="MobiDB-lite"/>
    </source>
</evidence>
<feature type="region of interest" description="Disordered" evidence="5">
    <location>
        <begin position="244"/>
        <end position="265"/>
    </location>
</feature>
<protein>
    <recommendedName>
        <fullName evidence="6">NAC domain-containing protein</fullName>
    </recommendedName>
</protein>
<dbReference type="PANTHER" id="PTHR31719">
    <property type="entry name" value="NAC TRANSCRIPTION FACTOR 56"/>
    <property type="match status" value="1"/>
</dbReference>
<evidence type="ECO:0000256" key="2">
    <source>
        <dbReference type="ARBA" id="ARBA00023125"/>
    </source>
</evidence>
<dbReference type="Proteomes" id="UP000479710">
    <property type="component" value="Unassembled WGS sequence"/>
</dbReference>
<keyword evidence="1" id="KW-0805">Transcription regulation</keyword>
<evidence type="ECO:0000256" key="1">
    <source>
        <dbReference type="ARBA" id="ARBA00023015"/>
    </source>
</evidence>
<gene>
    <name evidence="7" type="ORF">E2562_037675</name>
</gene>
<evidence type="ECO:0000313" key="8">
    <source>
        <dbReference type="Proteomes" id="UP000479710"/>
    </source>
</evidence>
<dbReference type="OrthoDB" id="696608at2759"/>
<dbReference type="GO" id="GO:0006355">
    <property type="term" value="P:regulation of DNA-templated transcription"/>
    <property type="evidence" value="ECO:0007669"/>
    <property type="project" value="InterPro"/>
</dbReference>
<dbReference type="Gene3D" id="2.170.150.80">
    <property type="entry name" value="NAC domain"/>
    <property type="match status" value="1"/>
</dbReference>
<organism evidence="7 8">
    <name type="scientific">Oryza meyeriana var. granulata</name>
    <dbReference type="NCBI Taxonomy" id="110450"/>
    <lineage>
        <taxon>Eukaryota</taxon>
        <taxon>Viridiplantae</taxon>
        <taxon>Streptophyta</taxon>
        <taxon>Embryophyta</taxon>
        <taxon>Tracheophyta</taxon>
        <taxon>Spermatophyta</taxon>
        <taxon>Magnoliopsida</taxon>
        <taxon>Liliopsida</taxon>
        <taxon>Poales</taxon>
        <taxon>Poaceae</taxon>
        <taxon>BOP clade</taxon>
        <taxon>Oryzoideae</taxon>
        <taxon>Oryzeae</taxon>
        <taxon>Oryzinae</taxon>
        <taxon>Oryza</taxon>
        <taxon>Oryza meyeriana</taxon>
    </lineage>
</organism>
<feature type="domain" description="NAC" evidence="6">
    <location>
        <begin position="10"/>
        <end position="157"/>
    </location>
</feature>
<name>A0A6G1BQS5_9ORYZ</name>